<dbReference type="GO" id="GO:0042781">
    <property type="term" value="F:3'-tRNA processing endoribonuclease activity"/>
    <property type="evidence" value="ECO:0007669"/>
    <property type="project" value="TreeGrafter"/>
</dbReference>
<comment type="caution">
    <text evidence="1">The sequence shown here is derived from an EMBL/GenBank/DDBJ whole genome shotgun (WGS) entry which is preliminary data.</text>
</comment>
<dbReference type="PANTHER" id="PTHR46018:SF7">
    <property type="entry name" value="RIBONUCLEASE Z"/>
    <property type="match status" value="1"/>
</dbReference>
<protein>
    <submittedName>
        <fullName evidence="1">MBL fold metallo-hydrolase</fullName>
    </submittedName>
</protein>
<dbReference type="Gene3D" id="3.60.15.10">
    <property type="entry name" value="Ribonuclease Z/Hydroxyacylglutathione hydrolase-like"/>
    <property type="match status" value="1"/>
</dbReference>
<dbReference type="InterPro" id="IPR036866">
    <property type="entry name" value="RibonucZ/Hydroxyglut_hydro"/>
</dbReference>
<dbReference type="PANTHER" id="PTHR46018">
    <property type="entry name" value="ZINC PHOSPHODIESTERASE ELAC PROTEIN 1"/>
    <property type="match status" value="1"/>
</dbReference>
<evidence type="ECO:0000313" key="1">
    <source>
        <dbReference type="EMBL" id="GGH04332.1"/>
    </source>
</evidence>
<dbReference type="Pfam" id="PF23023">
    <property type="entry name" value="Anti-Pycsar_Apyc1"/>
    <property type="match status" value="1"/>
</dbReference>
<reference evidence="1" key="2">
    <citation type="submission" date="2020-09" db="EMBL/GenBank/DDBJ databases">
        <authorList>
            <person name="Sun Q."/>
            <person name="Zhou Y."/>
        </authorList>
    </citation>
    <scope>NUCLEOTIDE SEQUENCE</scope>
    <source>
        <strain evidence="1">CGMCC 1.12195</strain>
    </source>
</reference>
<dbReference type="AlphaFoldDB" id="A0A917I2X4"/>
<gene>
    <name evidence="1" type="ORF">GCM10007415_45780</name>
</gene>
<keyword evidence="2" id="KW-1185">Reference proteome</keyword>
<proteinExistence type="predicted"/>
<dbReference type="CDD" id="cd07740">
    <property type="entry name" value="metallo-hydrolase-like_MBL-fold"/>
    <property type="match status" value="1"/>
</dbReference>
<organism evidence="1 2">
    <name type="scientific">Parapedobacter pyrenivorans</name>
    <dbReference type="NCBI Taxonomy" id="1305674"/>
    <lineage>
        <taxon>Bacteria</taxon>
        <taxon>Pseudomonadati</taxon>
        <taxon>Bacteroidota</taxon>
        <taxon>Sphingobacteriia</taxon>
        <taxon>Sphingobacteriales</taxon>
        <taxon>Sphingobacteriaceae</taxon>
        <taxon>Parapedobacter</taxon>
    </lineage>
</organism>
<name>A0A917I2X4_9SPHI</name>
<dbReference type="EMBL" id="BMER01000007">
    <property type="protein sequence ID" value="GGH04332.1"/>
    <property type="molecule type" value="Genomic_DNA"/>
</dbReference>
<evidence type="ECO:0000313" key="2">
    <source>
        <dbReference type="Proteomes" id="UP000660862"/>
    </source>
</evidence>
<dbReference type="SUPFAM" id="SSF56281">
    <property type="entry name" value="Metallo-hydrolase/oxidoreductase"/>
    <property type="match status" value="1"/>
</dbReference>
<reference evidence="1" key="1">
    <citation type="journal article" date="2014" name="Int. J. Syst. Evol. Microbiol.">
        <title>Complete genome sequence of Corynebacterium casei LMG S-19264T (=DSM 44701T), isolated from a smear-ripened cheese.</title>
        <authorList>
            <consortium name="US DOE Joint Genome Institute (JGI-PGF)"/>
            <person name="Walter F."/>
            <person name="Albersmeier A."/>
            <person name="Kalinowski J."/>
            <person name="Ruckert C."/>
        </authorList>
    </citation>
    <scope>NUCLEOTIDE SEQUENCE</scope>
    <source>
        <strain evidence="1">CGMCC 1.12195</strain>
    </source>
</reference>
<sequence>MLSDKYIGSFVCLSNNSRPELYVFTDNLMMMENTTVTFVGCGDAFATGKRLHTCLYLNAPHSGLLIDCGATAYYGLKTHGINIRDIDTIVISHFHGDHYGGIPFLLLEEAVQQRQQPLTIISPPTGHERIAQLLDQLYPGSDVLGKLNILFKTYIPGSMLAADHFEIMAFPVAHAAEALPHGLRIAVGGKVISFSGDTEWTPILIELARDADLFICECNFFDSEVEGHMNYKALQAYDDQLDYRHMILTHLGPEMLRNLNRITHQCAEDGLEIVL</sequence>
<accession>A0A917I2X4</accession>
<dbReference type="Proteomes" id="UP000660862">
    <property type="component" value="Unassembled WGS sequence"/>
</dbReference>